<comment type="caution">
    <text evidence="2">The sequence shown here is derived from an EMBL/GenBank/DDBJ whole genome shotgun (WGS) entry which is preliminary data.</text>
</comment>
<feature type="compositionally biased region" description="Polar residues" evidence="1">
    <location>
        <begin position="1"/>
        <end position="11"/>
    </location>
</feature>
<evidence type="ECO:0000313" key="2">
    <source>
        <dbReference type="EMBL" id="MPC67200.1"/>
    </source>
</evidence>
<evidence type="ECO:0000313" key="3">
    <source>
        <dbReference type="Proteomes" id="UP000324222"/>
    </source>
</evidence>
<evidence type="ECO:0000256" key="1">
    <source>
        <dbReference type="SAM" id="MobiDB-lite"/>
    </source>
</evidence>
<sequence>MSGRPRTTSFADANKGPPSVSFPGMKISSKYPAVVATARPRRLPLYSPALHSLFHLLHLIPASPPPSSTSLTLSYPSP</sequence>
<accession>A0A5B7H504</accession>
<name>A0A5B7H504_PORTR</name>
<dbReference type="EMBL" id="VSRR010025887">
    <property type="protein sequence ID" value="MPC67200.1"/>
    <property type="molecule type" value="Genomic_DNA"/>
</dbReference>
<keyword evidence="3" id="KW-1185">Reference proteome</keyword>
<feature type="region of interest" description="Disordered" evidence="1">
    <location>
        <begin position="1"/>
        <end position="22"/>
    </location>
</feature>
<reference evidence="2 3" key="1">
    <citation type="submission" date="2019-05" db="EMBL/GenBank/DDBJ databases">
        <title>Another draft genome of Portunus trituberculatus and its Hox gene families provides insights of decapod evolution.</title>
        <authorList>
            <person name="Jeong J.-H."/>
            <person name="Song I."/>
            <person name="Kim S."/>
            <person name="Choi T."/>
            <person name="Kim D."/>
            <person name="Ryu S."/>
            <person name="Kim W."/>
        </authorList>
    </citation>
    <scope>NUCLEOTIDE SEQUENCE [LARGE SCALE GENOMIC DNA]</scope>
    <source>
        <tissue evidence="2">Muscle</tissue>
    </source>
</reference>
<protein>
    <submittedName>
        <fullName evidence="2">Uncharacterized protein</fullName>
    </submittedName>
</protein>
<dbReference type="Proteomes" id="UP000324222">
    <property type="component" value="Unassembled WGS sequence"/>
</dbReference>
<dbReference type="AlphaFoldDB" id="A0A5B7H504"/>
<organism evidence="2 3">
    <name type="scientific">Portunus trituberculatus</name>
    <name type="common">Swimming crab</name>
    <name type="synonym">Neptunus trituberculatus</name>
    <dbReference type="NCBI Taxonomy" id="210409"/>
    <lineage>
        <taxon>Eukaryota</taxon>
        <taxon>Metazoa</taxon>
        <taxon>Ecdysozoa</taxon>
        <taxon>Arthropoda</taxon>
        <taxon>Crustacea</taxon>
        <taxon>Multicrustacea</taxon>
        <taxon>Malacostraca</taxon>
        <taxon>Eumalacostraca</taxon>
        <taxon>Eucarida</taxon>
        <taxon>Decapoda</taxon>
        <taxon>Pleocyemata</taxon>
        <taxon>Brachyura</taxon>
        <taxon>Eubrachyura</taxon>
        <taxon>Portunoidea</taxon>
        <taxon>Portunidae</taxon>
        <taxon>Portuninae</taxon>
        <taxon>Portunus</taxon>
    </lineage>
</organism>
<gene>
    <name evidence="2" type="ORF">E2C01_061369</name>
</gene>
<proteinExistence type="predicted"/>